<dbReference type="Proteomes" id="UP000305222">
    <property type="component" value="Unassembled WGS sequence"/>
</dbReference>
<evidence type="ECO:0000313" key="2">
    <source>
        <dbReference type="Proteomes" id="UP000305222"/>
    </source>
</evidence>
<protein>
    <submittedName>
        <fullName evidence="1">Holin</fullName>
    </submittedName>
</protein>
<proteinExistence type="predicted"/>
<organism evidence="1 2">
    <name type="scientific">Bacillus wiedmannii</name>
    <dbReference type="NCBI Taxonomy" id="1890302"/>
    <lineage>
        <taxon>Bacteria</taxon>
        <taxon>Bacillati</taxon>
        <taxon>Bacillota</taxon>
        <taxon>Bacilli</taxon>
        <taxon>Bacillales</taxon>
        <taxon>Bacillaceae</taxon>
        <taxon>Bacillus</taxon>
        <taxon>Bacillus cereus group</taxon>
    </lineage>
</organism>
<dbReference type="AlphaFoldDB" id="A0A4U3B4I0"/>
<feature type="non-terminal residue" evidence="1">
    <location>
        <position position="22"/>
    </location>
</feature>
<comment type="caution">
    <text evidence="1">The sequence shown here is derived from an EMBL/GenBank/DDBJ whole genome shotgun (WGS) entry which is preliminary data.</text>
</comment>
<name>A0A4U3B4I0_9BACI</name>
<gene>
    <name evidence="1" type="ORF">FC699_10145</name>
</gene>
<evidence type="ECO:0000313" key="1">
    <source>
        <dbReference type="EMBL" id="TKI96544.1"/>
    </source>
</evidence>
<reference evidence="1 2" key="1">
    <citation type="journal article" date="2019" name="Environ. Microbiol.">
        <title>An active ?-lactamase is a part of an orchestrated cell wall stress resistance network of Bacillus subtilis and related rhizosphere species.</title>
        <authorList>
            <person name="Bucher T."/>
            <person name="Keren-Paz A."/>
            <person name="Hausser J."/>
            <person name="Olender T."/>
            <person name="Cytryn E."/>
            <person name="Kolodkin-Gal I."/>
        </authorList>
    </citation>
    <scope>NUCLEOTIDE SEQUENCE [LARGE SCALE GENOMIC DNA]</scope>
    <source>
        <strain evidence="1 2">I5</strain>
    </source>
</reference>
<accession>A0A4U3B4I0</accession>
<dbReference type="EMBL" id="SZON01000340">
    <property type="protein sequence ID" value="TKI96544.1"/>
    <property type="molecule type" value="Genomic_DNA"/>
</dbReference>
<sequence length="22" mass="2232">MIEITAMIGAVIGLSQIAKTNG</sequence>